<feature type="domain" description="Xylose isomerase-like TIM barrel" evidence="1">
    <location>
        <begin position="23"/>
        <end position="274"/>
    </location>
</feature>
<dbReference type="InterPro" id="IPR013022">
    <property type="entry name" value="Xyl_isomerase-like_TIM-brl"/>
</dbReference>
<organism evidence="2 3">
    <name type="scientific">Citrobacter enshiensis</name>
    <dbReference type="NCBI Taxonomy" id="2971264"/>
    <lineage>
        <taxon>Bacteria</taxon>
        <taxon>Pseudomonadati</taxon>
        <taxon>Pseudomonadota</taxon>
        <taxon>Gammaproteobacteria</taxon>
        <taxon>Enterobacterales</taxon>
        <taxon>Enterobacteriaceae</taxon>
        <taxon>Citrobacter</taxon>
    </lineage>
</organism>
<dbReference type="Pfam" id="PF01261">
    <property type="entry name" value="AP_endonuc_2"/>
    <property type="match status" value="1"/>
</dbReference>
<dbReference type="GO" id="GO:0016853">
    <property type="term" value="F:isomerase activity"/>
    <property type="evidence" value="ECO:0007669"/>
    <property type="project" value="UniProtKB-KW"/>
</dbReference>
<dbReference type="InterPro" id="IPR050312">
    <property type="entry name" value="IolE/XylAMocC-like"/>
</dbReference>
<dbReference type="RefSeq" id="WP_301699410.1">
    <property type="nucleotide sequence ID" value="NZ_JAUJYW010000005.1"/>
</dbReference>
<dbReference type="SUPFAM" id="SSF51658">
    <property type="entry name" value="Xylose isomerase-like"/>
    <property type="match status" value="1"/>
</dbReference>
<dbReference type="PANTHER" id="PTHR12110">
    <property type="entry name" value="HYDROXYPYRUVATE ISOMERASE"/>
    <property type="match status" value="1"/>
</dbReference>
<dbReference type="Gene3D" id="3.20.20.150">
    <property type="entry name" value="Divalent-metal-dependent TIM barrel enzymes"/>
    <property type="match status" value="1"/>
</dbReference>
<name>A0ABT8PVN2_9ENTR</name>
<accession>A0ABT8PVN2</accession>
<dbReference type="InterPro" id="IPR036237">
    <property type="entry name" value="Xyl_isomerase-like_sf"/>
</dbReference>
<gene>
    <name evidence="2" type="ORF">Q0A17_13565</name>
</gene>
<protein>
    <submittedName>
        <fullName evidence="2">Sugar phosphate isomerase/epimerase</fullName>
    </submittedName>
</protein>
<keyword evidence="2" id="KW-0413">Isomerase</keyword>
<dbReference type="EMBL" id="JAUJYW010000005">
    <property type="protein sequence ID" value="MDN8600430.1"/>
    <property type="molecule type" value="Genomic_DNA"/>
</dbReference>
<reference evidence="2 3" key="1">
    <citation type="submission" date="2023-07" db="EMBL/GenBank/DDBJ databases">
        <title>Citrobacter selenititolerans sp. nov., isolated from seleniferous soil.</title>
        <authorList>
            <person name="Zhang S."/>
            <person name="Li K."/>
            <person name="Peng J."/>
            <person name="Wang H."/>
            <person name="Sun J."/>
            <person name="Guo Y."/>
        </authorList>
    </citation>
    <scope>NUCLEOTIDE SEQUENCE [LARGE SCALE GENOMIC DNA]</scope>
    <source>
        <strain evidence="2 3">S2-9</strain>
    </source>
</reference>
<dbReference type="Proteomes" id="UP001174867">
    <property type="component" value="Unassembled WGS sequence"/>
</dbReference>
<evidence type="ECO:0000313" key="3">
    <source>
        <dbReference type="Proteomes" id="UP001174867"/>
    </source>
</evidence>
<comment type="caution">
    <text evidence="2">The sequence shown here is derived from an EMBL/GenBank/DDBJ whole genome shotgun (WGS) entry which is preliminary data.</text>
</comment>
<evidence type="ECO:0000313" key="2">
    <source>
        <dbReference type="EMBL" id="MDN8600430.1"/>
    </source>
</evidence>
<evidence type="ECO:0000259" key="1">
    <source>
        <dbReference type="Pfam" id="PF01261"/>
    </source>
</evidence>
<dbReference type="PANTHER" id="PTHR12110:SF53">
    <property type="entry name" value="BLR5974 PROTEIN"/>
    <property type="match status" value="1"/>
</dbReference>
<keyword evidence="3" id="KW-1185">Reference proteome</keyword>
<proteinExistence type="predicted"/>
<sequence length="277" mass="31323">MRKLNIGARGHDLSGQTPAEMVAFSRELGIDGLQLAIHKSWEEAYKARDIETIVGNIKQIQEAGISVFLLASYFNPVHSNTSFLASEIERARFNIDMGLRCGIGLIGSETGSLNDDAWTWHPDNHSEPAFQHVLASFQQLQPNLERAQCRFLVEPVYDHVIYDADSLMRLNTQLGEHFCVTFDIANLLNADNAASWESIFEDFLNQHGPRIRLFHFKNFVLEGEQKIPVRLNEGLIDYEKVLTMLANHGLTQVPIIVEELQGEALSDSVAYLRQLQF</sequence>